<keyword evidence="3" id="KW-1185">Reference proteome</keyword>
<protein>
    <submittedName>
        <fullName evidence="2">Uncharacterized protein</fullName>
    </submittedName>
</protein>
<dbReference type="PANTHER" id="PTHR43235">
    <property type="entry name" value="GLUTAMINE AMIDOTRANSFERASE PB2B2.05-RELATED"/>
    <property type="match status" value="1"/>
</dbReference>
<dbReference type="EMBL" id="MLFT02000004">
    <property type="protein sequence ID" value="PHT50317.1"/>
    <property type="molecule type" value="Genomic_DNA"/>
</dbReference>
<name>A0A2G2WYJ6_CAPBA</name>
<dbReference type="InterPro" id="IPR044668">
    <property type="entry name" value="PuuD-like"/>
</dbReference>
<reference evidence="3" key="2">
    <citation type="journal article" date="2017" name="J. Anim. Genet.">
        <title>Multiple reference genome sequences of hot pepper reveal the massive evolution of plant disease resistance genes by retroduplication.</title>
        <authorList>
            <person name="Kim S."/>
            <person name="Park J."/>
            <person name="Yeom S.-I."/>
            <person name="Kim Y.-M."/>
            <person name="Seo E."/>
            <person name="Kim K.-T."/>
            <person name="Kim M.-S."/>
            <person name="Lee J.M."/>
            <person name="Cheong K."/>
            <person name="Shin H.-S."/>
            <person name="Kim S.-B."/>
            <person name="Han K."/>
            <person name="Lee J."/>
            <person name="Park M."/>
            <person name="Lee H.-A."/>
            <person name="Lee H.-Y."/>
            <person name="Lee Y."/>
            <person name="Oh S."/>
            <person name="Lee J.H."/>
            <person name="Choi E."/>
            <person name="Choi E."/>
            <person name="Lee S.E."/>
            <person name="Jeon J."/>
            <person name="Kim H."/>
            <person name="Choi G."/>
            <person name="Song H."/>
            <person name="Lee J."/>
            <person name="Lee S.-C."/>
            <person name="Kwon J.-K."/>
            <person name="Lee H.-Y."/>
            <person name="Koo N."/>
            <person name="Hong Y."/>
            <person name="Kim R.W."/>
            <person name="Kang W.-H."/>
            <person name="Huh J.H."/>
            <person name="Kang B.-C."/>
            <person name="Yang T.-J."/>
            <person name="Lee Y.-H."/>
            <person name="Bennetzen J.L."/>
            <person name="Choi D."/>
        </authorList>
    </citation>
    <scope>NUCLEOTIDE SEQUENCE [LARGE SCALE GENOMIC DNA]</scope>
    <source>
        <strain evidence="3">cv. PBC81</strain>
    </source>
</reference>
<gene>
    <name evidence="2" type="ORF">CQW23_10064</name>
</gene>
<evidence type="ECO:0000313" key="3">
    <source>
        <dbReference type="Proteomes" id="UP000224567"/>
    </source>
</evidence>
<evidence type="ECO:0000313" key="2">
    <source>
        <dbReference type="EMBL" id="PHT50317.1"/>
    </source>
</evidence>
<organism evidence="2 3">
    <name type="scientific">Capsicum baccatum</name>
    <name type="common">Peruvian pepper</name>
    <dbReference type="NCBI Taxonomy" id="33114"/>
    <lineage>
        <taxon>Eukaryota</taxon>
        <taxon>Viridiplantae</taxon>
        <taxon>Streptophyta</taxon>
        <taxon>Embryophyta</taxon>
        <taxon>Tracheophyta</taxon>
        <taxon>Spermatophyta</taxon>
        <taxon>Magnoliopsida</taxon>
        <taxon>eudicotyledons</taxon>
        <taxon>Gunneridae</taxon>
        <taxon>Pentapetalae</taxon>
        <taxon>asterids</taxon>
        <taxon>lamiids</taxon>
        <taxon>Solanales</taxon>
        <taxon>Solanaceae</taxon>
        <taxon>Solanoideae</taxon>
        <taxon>Capsiceae</taxon>
        <taxon>Capsicum</taxon>
    </lineage>
</organism>
<dbReference type="Proteomes" id="UP000224567">
    <property type="component" value="Unassembled WGS sequence"/>
</dbReference>
<dbReference type="STRING" id="33114.A0A2G2WYJ6"/>
<evidence type="ECO:0000256" key="1">
    <source>
        <dbReference type="SAM" id="MobiDB-lite"/>
    </source>
</evidence>
<dbReference type="GO" id="GO:0005829">
    <property type="term" value="C:cytosol"/>
    <property type="evidence" value="ECO:0007669"/>
    <property type="project" value="TreeGrafter"/>
</dbReference>
<sequence>MEILVNSYYHQGVKKLSQRFMPMEFAPDSLVEGFYDPDTYNPAEVYTAMPSGIRSSQINVVLDSIGVSIWQVVVEPCNMSQLHRNLPKKSETDHVNLTNSASSDSEISDGEEDDNSIVIYVDNCSETSRFAFGCDDGCV</sequence>
<dbReference type="OrthoDB" id="1724632at2759"/>
<dbReference type="PANTHER" id="PTHR43235:SF1">
    <property type="entry name" value="GLUTAMINE AMIDOTRANSFERASE PB2B2.05-RELATED"/>
    <property type="match status" value="1"/>
</dbReference>
<comment type="caution">
    <text evidence="2">The sequence shown here is derived from an EMBL/GenBank/DDBJ whole genome shotgun (WGS) entry which is preliminary data.</text>
</comment>
<dbReference type="GO" id="GO:0016811">
    <property type="term" value="F:hydrolase activity, acting on carbon-nitrogen (but not peptide) bonds, in linear amides"/>
    <property type="evidence" value="ECO:0007669"/>
    <property type="project" value="InterPro"/>
</dbReference>
<dbReference type="AlphaFoldDB" id="A0A2G2WYJ6"/>
<proteinExistence type="predicted"/>
<feature type="region of interest" description="Disordered" evidence="1">
    <location>
        <begin position="92"/>
        <end position="111"/>
    </location>
</feature>
<accession>A0A2G2WYJ6</accession>
<reference evidence="2 3" key="1">
    <citation type="journal article" date="2017" name="Genome Biol.">
        <title>New reference genome sequences of hot pepper reveal the massive evolution of plant disease-resistance genes by retroduplication.</title>
        <authorList>
            <person name="Kim S."/>
            <person name="Park J."/>
            <person name="Yeom S.I."/>
            <person name="Kim Y.M."/>
            <person name="Seo E."/>
            <person name="Kim K.T."/>
            <person name="Kim M.S."/>
            <person name="Lee J.M."/>
            <person name="Cheong K."/>
            <person name="Shin H.S."/>
            <person name="Kim S.B."/>
            <person name="Han K."/>
            <person name="Lee J."/>
            <person name="Park M."/>
            <person name="Lee H.A."/>
            <person name="Lee H.Y."/>
            <person name="Lee Y."/>
            <person name="Oh S."/>
            <person name="Lee J.H."/>
            <person name="Choi E."/>
            <person name="Choi E."/>
            <person name="Lee S.E."/>
            <person name="Jeon J."/>
            <person name="Kim H."/>
            <person name="Choi G."/>
            <person name="Song H."/>
            <person name="Lee J."/>
            <person name="Lee S.C."/>
            <person name="Kwon J.K."/>
            <person name="Lee H.Y."/>
            <person name="Koo N."/>
            <person name="Hong Y."/>
            <person name="Kim R.W."/>
            <person name="Kang W.H."/>
            <person name="Huh J.H."/>
            <person name="Kang B.C."/>
            <person name="Yang T.J."/>
            <person name="Lee Y.H."/>
            <person name="Bennetzen J.L."/>
            <person name="Choi D."/>
        </authorList>
    </citation>
    <scope>NUCLEOTIDE SEQUENCE [LARGE SCALE GENOMIC DNA]</scope>
    <source>
        <strain evidence="3">cv. PBC81</strain>
    </source>
</reference>